<dbReference type="GO" id="GO:0004674">
    <property type="term" value="F:protein serine/threonine kinase activity"/>
    <property type="evidence" value="ECO:0007669"/>
    <property type="project" value="UniProtKB-KW"/>
</dbReference>
<keyword evidence="4" id="KW-1185">Reference proteome</keyword>
<sequence length="180" mass="19342">MLRIYEVDRGAGQHRRLLPVPCLPGASPSGDVVTAGRRPGRMDEQSELRFNRSATSVGKARAFVRAALPAEQLGHRIDDITVCVSELVTNAVRHGSPAGHLILVRVIVNEMLLRIEVHDAGDSPPRLQAPADDDEAGRGLFLVNALADDWGIAPRKGLGKAVWAAFKLPAPVSVRNPVPC</sequence>
<evidence type="ECO:0000259" key="2">
    <source>
        <dbReference type="Pfam" id="PF13581"/>
    </source>
</evidence>
<dbReference type="AlphaFoldDB" id="A0A5J4LNF0"/>
<organism evidence="3 4">
    <name type="scientific">Streptomyces angustmyceticus</name>
    <dbReference type="NCBI Taxonomy" id="285578"/>
    <lineage>
        <taxon>Bacteria</taxon>
        <taxon>Bacillati</taxon>
        <taxon>Actinomycetota</taxon>
        <taxon>Actinomycetes</taxon>
        <taxon>Kitasatosporales</taxon>
        <taxon>Streptomycetaceae</taxon>
        <taxon>Streptomyces</taxon>
    </lineage>
</organism>
<keyword evidence="1" id="KW-0418">Kinase</keyword>
<dbReference type="InterPro" id="IPR003594">
    <property type="entry name" value="HATPase_dom"/>
</dbReference>
<dbReference type="Pfam" id="PF13581">
    <property type="entry name" value="HATPase_c_2"/>
    <property type="match status" value="1"/>
</dbReference>
<evidence type="ECO:0000313" key="3">
    <source>
        <dbReference type="EMBL" id="GES33100.1"/>
    </source>
</evidence>
<dbReference type="Proteomes" id="UP000325598">
    <property type="component" value="Unassembled WGS sequence"/>
</dbReference>
<dbReference type="InterPro" id="IPR050267">
    <property type="entry name" value="Anti-sigma-factor_SerPK"/>
</dbReference>
<evidence type="ECO:0000256" key="1">
    <source>
        <dbReference type="ARBA" id="ARBA00022527"/>
    </source>
</evidence>
<keyword evidence="1" id="KW-0723">Serine/threonine-protein kinase</keyword>
<dbReference type="PANTHER" id="PTHR35526">
    <property type="entry name" value="ANTI-SIGMA-F FACTOR RSBW-RELATED"/>
    <property type="match status" value="1"/>
</dbReference>
<protein>
    <recommendedName>
        <fullName evidence="2">Histidine kinase/HSP90-like ATPase domain-containing protein</fullName>
    </recommendedName>
</protein>
<dbReference type="InterPro" id="IPR036890">
    <property type="entry name" value="HATPase_C_sf"/>
</dbReference>
<comment type="caution">
    <text evidence="3">The sequence shown here is derived from an EMBL/GenBank/DDBJ whole genome shotgun (WGS) entry which is preliminary data.</text>
</comment>
<feature type="domain" description="Histidine kinase/HSP90-like ATPase" evidence="2">
    <location>
        <begin position="53"/>
        <end position="164"/>
    </location>
</feature>
<dbReference type="PANTHER" id="PTHR35526:SF3">
    <property type="entry name" value="ANTI-SIGMA-F FACTOR RSBW"/>
    <property type="match status" value="1"/>
</dbReference>
<name>A0A5J4LNF0_9ACTN</name>
<dbReference type="SUPFAM" id="SSF55874">
    <property type="entry name" value="ATPase domain of HSP90 chaperone/DNA topoisomerase II/histidine kinase"/>
    <property type="match status" value="1"/>
</dbReference>
<gene>
    <name evidence="3" type="ORF">San01_55880</name>
</gene>
<accession>A0A5J4LNF0</accession>
<dbReference type="EMBL" id="BLAG01000017">
    <property type="protein sequence ID" value="GES33100.1"/>
    <property type="molecule type" value="Genomic_DNA"/>
</dbReference>
<dbReference type="Gene3D" id="3.30.565.10">
    <property type="entry name" value="Histidine kinase-like ATPase, C-terminal domain"/>
    <property type="match status" value="1"/>
</dbReference>
<keyword evidence="1" id="KW-0808">Transferase</keyword>
<evidence type="ECO:0000313" key="4">
    <source>
        <dbReference type="Proteomes" id="UP000325598"/>
    </source>
</evidence>
<proteinExistence type="predicted"/>
<dbReference type="CDD" id="cd16936">
    <property type="entry name" value="HATPase_RsbW-like"/>
    <property type="match status" value="1"/>
</dbReference>
<reference evidence="3 4" key="1">
    <citation type="submission" date="2019-10" db="EMBL/GenBank/DDBJ databases">
        <title>Whole genome shotgun sequence of Streptomyces angustmyceticus NBRC 3934.</title>
        <authorList>
            <person name="Hosoyama A."/>
            <person name="Ichikawa N."/>
            <person name="Kimura A."/>
            <person name="Kitahashi Y."/>
            <person name="Komaki H."/>
            <person name="Uohara A."/>
        </authorList>
    </citation>
    <scope>NUCLEOTIDE SEQUENCE [LARGE SCALE GENOMIC DNA]</scope>
    <source>
        <strain evidence="3 4">NBRC 3934</strain>
    </source>
</reference>